<evidence type="ECO:0000313" key="9">
    <source>
        <dbReference type="EMBL" id="KAH7375466.1"/>
    </source>
</evidence>
<dbReference type="NCBIfam" id="TIGR00728">
    <property type="entry name" value="OPT_sfam"/>
    <property type="match status" value="1"/>
</dbReference>
<reference evidence="9" key="1">
    <citation type="journal article" date="2021" name="Nat. Commun.">
        <title>Genetic determinants of endophytism in the Arabidopsis root mycobiome.</title>
        <authorList>
            <person name="Mesny F."/>
            <person name="Miyauchi S."/>
            <person name="Thiergart T."/>
            <person name="Pickel B."/>
            <person name="Atanasova L."/>
            <person name="Karlsson M."/>
            <person name="Huettel B."/>
            <person name="Barry K.W."/>
            <person name="Haridas S."/>
            <person name="Chen C."/>
            <person name="Bauer D."/>
            <person name="Andreopoulos W."/>
            <person name="Pangilinan J."/>
            <person name="LaButti K."/>
            <person name="Riley R."/>
            <person name="Lipzen A."/>
            <person name="Clum A."/>
            <person name="Drula E."/>
            <person name="Henrissat B."/>
            <person name="Kohler A."/>
            <person name="Grigoriev I.V."/>
            <person name="Martin F.M."/>
            <person name="Hacquard S."/>
        </authorList>
    </citation>
    <scope>NUCLEOTIDE SEQUENCE</scope>
    <source>
        <strain evidence="9">MPI-CAGE-AT-0016</strain>
    </source>
</reference>
<feature type="transmembrane region" description="Helical" evidence="8">
    <location>
        <begin position="331"/>
        <end position="350"/>
    </location>
</feature>
<comment type="subcellular location">
    <subcellularLocation>
        <location evidence="1">Membrane</location>
        <topology evidence="1">Multi-pass membrane protein</topology>
    </subcellularLocation>
</comment>
<feature type="transmembrane region" description="Helical" evidence="8">
    <location>
        <begin position="627"/>
        <end position="648"/>
    </location>
</feature>
<evidence type="ECO:0000256" key="3">
    <source>
        <dbReference type="ARBA" id="ARBA00022448"/>
    </source>
</evidence>
<comment type="similarity">
    <text evidence="2">Belongs to the oligopeptide OPT transporter family.</text>
</comment>
<dbReference type="Proteomes" id="UP000813385">
    <property type="component" value="Unassembled WGS sequence"/>
</dbReference>
<feature type="transmembrane region" description="Helical" evidence="8">
    <location>
        <begin position="437"/>
        <end position="458"/>
    </location>
</feature>
<dbReference type="Pfam" id="PF03169">
    <property type="entry name" value="OPT"/>
    <property type="match status" value="1"/>
</dbReference>
<feature type="transmembrane region" description="Helical" evidence="8">
    <location>
        <begin position="406"/>
        <end position="425"/>
    </location>
</feature>
<dbReference type="AlphaFoldDB" id="A0A8K0X822"/>
<feature type="transmembrane region" description="Helical" evidence="8">
    <location>
        <begin position="238"/>
        <end position="257"/>
    </location>
</feature>
<accession>A0A8K0X822</accession>
<feature type="region of interest" description="Disordered" evidence="7">
    <location>
        <begin position="1"/>
        <end position="23"/>
    </location>
</feature>
<evidence type="ECO:0000256" key="5">
    <source>
        <dbReference type="ARBA" id="ARBA00022989"/>
    </source>
</evidence>
<name>A0A8K0X822_9PEZI</name>
<keyword evidence="10" id="KW-1185">Reference proteome</keyword>
<evidence type="ECO:0000313" key="10">
    <source>
        <dbReference type="Proteomes" id="UP000813385"/>
    </source>
</evidence>
<feature type="transmembrane region" description="Helical" evidence="8">
    <location>
        <begin position="107"/>
        <end position="128"/>
    </location>
</feature>
<feature type="transmembrane region" description="Helical" evidence="8">
    <location>
        <begin position="140"/>
        <end position="159"/>
    </location>
</feature>
<dbReference type="PANTHER" id="PTHR31645">
    <property type="entry name" value="OLIGOPEPTIDE TRANSPORTER YGL114W-RELATED"/>
    <property type="match status" value="1"/>
</dbReference>
<sequence>MPPALSRRPLTGTSPFNADAERPVSRPVRLPQICLITPSVRALVTGAILGSTIACSNLYLGLKTGFGADATLFASIFGFAICKGLEKSKIPFLSGPFGPHENNIIQATALGCIGIGFLFMSGVPAMYQLHLMSFKPQSDYARLLSLTFSAGFWALGFAVPMRKIFILRLARQLSLVFPTGTASAVTIQALHSAAATGDDRSKENIRTIACSFSFSLVWAIATSYAPGILYTWNPLWWIYKWGGTGVIAAVNWGWISWQWSPSVLGMGLLIDLNASMSYLFGSILSWGIVGPILVATGEATGIPASPKYPDYITYNAFIRDQLAITPSPRYWMLWPGVFTMLGVSVAVILLESKSFAQMTRFATASLVDRLRSRTITGDDQSVTARLAPGEIPDPCPPQYQIRWWEWTSVSVIAFIFTMVALKYIFGVPPALNLLNMFLGIMWSLVAIQVFGAAGVTPIGTVAKGSQFVLGAITRPGMDGSVASYNSAATTNLVGATVSAAAAQQSAELCQDFRTGFLLGTPSRAQWYAQMFGTLVAAFITPALFALFARAYPCLIDAEILTCPFALPSVTAWRIVTEAILAPKFPIVQSSWIFSVVFASLGIVSIILKRWLILHPTLSHLQIWVPNMALVGLAMTIPGSTVTTTLAIGSVTSHVWKKRWPTSHSRFMYAVAAGGIAGEGIGNVIMSGLQVGEVAGPTYYGTKLGCVADDMC</sequence>
<keyword evidence="6 8" id="KW-0472">Membrane</keyword>
<evidence type="ECO:0000256" key="4">
    <source>
        <dbReference type="ARBA" id="ARBA00022692"/>
    </source>
</evidence>
<organism evidence="9 10">
    <name type="scientific">Plectosphaerella cucumerina</name>
    <dbReference type="NCBI Taxonomy" id="40658"/>
    <lineage>
        <taxon>Eukaryota</taxon>
        <taxon>Fungi</taxon>
        <taxon>Dikarya</taxon>
        <taxon>Ascomycota</taxon>
        <taxon>Pezizomycotina</taxon>
        <taxon>Sordariomycetes</taxon>
        <taxon>Hypocreomycetidae</taxon>
        <taxon>Glomerellales</taxon>
        <taxon>Plectosphaerellaceae</taxon>
        <taxon>Plectosphaerella</taxon>
    </lineage>
</organism>
<feature type="transmembrane region" description="Helical" evidence="8">
    <location>
        <begin position="526"/>
        <end position="548"/>
    </location>
</feature>
<proteinExistence type="inferred from homology"/>
<dbReference type="PANTHER" id="PTHR31645:SF3">
    <property type="entry name" value="OLIGOPEPTIDE TRANSPORTER"/>
    <property type="match status" value="1"/>
</dbReference>
<dbReference type="GO" id="GO:0000329">
    <property type="term" value="C:fungal-type vacuole membrane"/>
    <property type="evidence" value="ECO:0007669"/>
    <property type="project" value="TreeGrafter"/>
</dbReference>
<feature type="transmembrane region" description="Helical" evidence="8">
    <location>
        <begin position="208"/>
        <end position="232"/>
    </location>
</feature>
<evidence type="ECO:0000256" key="7">
    <source>
        <dbReference type="SAM" id="MobiDB-lite"/>
    </source>
</evidence>
<protein>
    <submittedName>
        <fullName evidence="9">OPT oligopeptide transporter protein-domain-containing protein</fullName>
    </submittedName>
</protein>
<dbReference type="InterPro" id="IPR045035">
    <property type="entry name" value="YSL-like"/>
</dbReference>
<evidence type="ECO:0000256" key="2">
    <source>
        <dbReference type="ARBA" id="ARBA00008807"/>
    </source>
</evidence>
<evidence type="ECO:0000256" key="1">
    <source>
        <dbReference type="ARBA" id="ARBA00004141"/>
    </source>
</evidence>
<dbReference type="EMBL" id="JAGPXD010000001">
    <property type="protein sequence ID" value="KAH7375466.1"/>
    <property type="molecule type" value="Genomic_DNA"/>
</dbReference>
<keyword evidence="5 8" id="KW-1133">Transmembrane helix</keyword>
<feature type="transmembrane region" description="Helical" evidence="8">
    <location>
        <begin position="278"/>
        <end position="297"/>
    </location>
</feature>
<dbReference type="OrthoDB" id="77405at2759"/>
<evidence type="ECO:0000256" key="6">
    <source>
        <dbReference type="ARBA" id="ARBA00023136"/>
    </source>
</evidence>
<dbReference type="GO" id="GO:0035673">
    <property type="term" value="F:oligopeptide transmembrane transporter activity"/>
    <property type="evidence" value="ECO:0007669"/>
    <property type="project" value="InterPro"/>
</dbReference>
<keyword evidence="4 8" id="KW-0812">Transmembrane</keyword>
<dbReference type="InterPro" id="IPR004813">
    <property type="entry name" value="OPT"/>
</dbReference>
<keyword evidence="3" id="KW-0813">Transport</keyword>
<evidence type="ECO:0000256" key="8">
    <source>
        <dbReference type="SAM" id="Phobius"/>
    </source>
</evidence>
<gene>
    <name evidence="9" type="ORF">B0T11DRAFT_314028</name>
</gene>
<feature type="transmembrane region" description="Helical" evidence="8">
    <location>
        <begin position="586"/>
        <end position="607"/>
    </location>
</feature>
<comment type="caution">
    <text evidence="9">The sequence shown here is derived from an EMBL/GenBank/DDBJ whole genome shotgun (WGS) entry which is preliminary data.</text>
</comment>